<dbReference type="Proteomes" id="UP001172159">
    <property type="component" value="Unassembled WGS sequence"/>
</dbReference>
<name>A0AA40EZZ3_9PEZI</name>
<organism evidence="3 4">
    <name type="scientific">Apiosordaria backusii</name>
    <dbReference type="NCBI Taxonomy" id="314023"/>
    <lineage>
        <taxon>Eukaryota</taxon>
        <taxon>Fungi</taxon>
        <taxon>Dikarya</taxon>
        <taxon>Ascomycota</taxon>
        <taxon>Pezizomycotina</taxon>
        <taxon>Sordariomycetes</taxon>
        <taxon>Sordariomycetidae</taxon>
        <taxon>Sordariales</taxon>
        <taxon>Lasiosphaeriaceae</taxon>
        <taxon>Apiosordaria</taxon>
    </lineage>
</organism>
<dbReference type="Gene3D" id="1.20.58.340">
    <property type="entry name" value="Magnesium transport protein CorA, transmembrane region"/>
    <property type="match status" value="1"/>
</dbReference>
<evidence type="ECO:0000256" key="1">
    <source>
        <dbReference type="SAM" id="MobiDB-lite"/>
    </source>
</evidence>
<reference evidence="3" key="1">
    <citation type="submission" date="2023-06" db="EMBL/GenBank/DDBJ databases">
        <title>Genome-scale phylogeny and comparative genomics of the fungal order Sordariales.</title>
        <authorList>
            <consortium name="Lawrence Berkeley National Laboratory"/>
            <person name="Hensen N."/>
            <person name="Bonometti L."/>
            <person name="Westerberg I."/>
            <person name="Brannstrom I.O."/>
            <person name="Guillou S."/>
            <person name="Cros-Aarteil S."/>
            <person name="Calhoun S."/>
            <person name="Haridas S."/>
            <person name="Kuo A."/>
            <person name="Mondo S."/>
            <person name="Pangilinan J."/>
            <person name="Riley R."/>
            <person name="Labutti K."/>
            <person name="Andreopoulos B."/>
            <person name="Lipzen A."/>
            <person name="Chen C."/>
            <person name="Yanf M."/>
            <person name="Daum C."/>
            <person name="Ng V."/>
            <person name="Clum A."/>
            <person name="Steindorff A."/>
            <person name="Ohm R."/>
            <person name="Martin F."/>
            <person name="Silar P."/>
            <person name="Natvig D."/>
            <person name="Lalanne C."/>
            <person name="Gautier V."/>
            <person name="Ament-Velasquez S.L."/>
            <person name="Kruys A."/>
            <person name="Hutchinson M.I."/>
            <person name="Powell A.J."/>
            <person name="Barry K."/>
            <person name="Miller A.N."/>
            <person name="Grigoriev I.V."/>
            <person name="Debuchy R."/>
            <person name="Gladieux P."/>
            <person name="Thoren M.H."/>
            <person name="Johannesson H."/>
        </authorList>
    </citation>
    <scope>NUCLEOTIDE SEQUENCE</scope>
    <source>
        <strain evidence="3">CBS 540.89</strain>
    </source>
</reference>
<accession>A0AA40EZZ3</accession>
<proteinExistence type="predicted"/>
<comment type="caution">
    <text evidence="3">The sequence shown here is derived from an EMBL/GenBank/DDBJ whole genome shotgun (WGS) entry which is preliminary data.</text>
</comment>
<evidence type="ECO:0000256" key="2">
    <source>
        <dbReference type="SAM" id="Phobius"/>
    </source>
</evidence>
<feature type="region of interest" description="Disordered" evidence="1">
    <location>
        <begin position="483"/>
        <end position="503"/>
    </location>
</feature>
<keyword evidence="4" id="KW-1185">Reference proteome</keyword>
<evidence type="ECO:0000313" key="4">
    <source>
        <dbReference type="Proteomes" id="UP001172159"/>
    </source>
</evidence>
<feature type="transmembrane region" description="Helical" evidence="2">
    <location>
        <begin position="415"/>
        <end position="438"/>
    </location>
</feature>
<feature type="transmembrane region" description="Helical" evidence="2">
    <location>
        <begin position="342"/>
        <end position="361"/>
    </location>
</feature>
<dbReference type="EMBL" id="JAUKTV010000001">
    <property type="protein sequence ID" value="KAK0748447.1"/>
    <property type="molecule type" value="Genomic_DNA"/>
</dbReference>
<feature type="transmembrane region" description="Helical" evidence="2">
    <location>
        <begin position="382"/>
        <end position="403"/>
    </location>
</feature>
<evidence type="ECO:0000313" key="3">
    <source>
        <dbReference type="EMBL" id="KAK0748447.1"/>
    </source>
</evidence>
<keyword evidence="2" id="KW-0472">Membrane</keyword>
<gene>
    <name evidence="3" type="ORF">B0T21DRAFT_356563</name>
</gene>
<protein>
    <submittedName>
        <fullName evidence="3">Uncharacterized protein</fullName>
    </submittedName>
</protein>
<keyword evidence="2" id="KW-0812">Transmembrane</keyword>
<dbReference type="AlphaFoldDB" id="A0AA40EZZ3"/>
<sequence>MCLGFRSLTGWTSRPRREKSDASRLLLLRYAYYRVFFEGYLTDSSISVQSSPAQVKDQLLSTDSGEFGQWLRQEGHFALPDLSSENPPTGMLRLVTCVWSDDSKWELPFSQERWLEMIQTLQLPKSYAGDLSSVTTPLSLTTDNAGIGASPLGLALNWFLTSEQRITTALSYAPDFRLTQGFYAAHNAPYHPTRIILERVLQAKDHIKEPLLLPLIIYDWALQLLRSQLHPIERELQRVKRNLGVINPAALVAGDWGIENQLPEEKSFTRLHQTIVTQHVYLMNFGFKAVHDFRNSINSAINQIEKHCRRTRKKSNGPNAAIYDGFHSRQFLQLTSFRNRYLFLWHEILVQDVHILLQVLYNLMQQEVARETRRDSSAMKSIALLTMIFLPATAIATIMAPFTKISDDDKLQVTAQFWVFWATAGPVTFVVLALWALWTQRTEVSTVMKDNLERLKGVEMLMKRKKNIQEDVELSSIPSVADLSRRSTATTEIRRRSTTAARP</sequence>
<keyword evidence="2" id="KW-1133">Transmembrane helix</keyword>